<proteinExistence type="predicted"/>
<organism evidence="1 2">
    <name type="scientific">Saliterribacillus persicus</name>
    <dbReference type="NCBI Taxonomy" id="930114"/>
    <lineage>
        <taxon>Bacteria</taxon>
        <taxon>Bacillati</taxon>
        <taxon>Bacillota</taxon>
        <taxon>Bacilli</taxon>
        <taxon>Bacillales</taxon>
        <taxon>Bacillaceae</taxon>
        <taxon>Saliterribacillus</taxon>
    </lineage>
</organism>
<dbReference type="Pfam" id="PF14043">
    <property type="entry name" value="WVELL"/>
    <property type="match status" value="1"/>
</dbReference>
<gene>
    <name evidence="1" type="ORF">DFR57_1226</name>
</gene>
<reference evidence="1 2" key="1">
    <citation type="submission" date="2018-07" db="EMBL/GenBank/DDBJ databases">
        <title>Genomic Encyclopedia of Type Strains, Phase IV (KMG-IV): sequencing the most valuable type-strain genomes for metagenomic binning, comparative biology and taxonomic classification.</title>
        <authorList>
            <person name="Goeker M."/>
        </authorList>
    </citation>
    <scope>NUCLEOTIDE SEQUENCE [LARGE SCALE GENOMIC DNA]</scope>
    <source>
        <strain evidence="1 2">DSM 27696</strain>
    </source>
</reference>
<comment type="caution">
    <text evidence="1">The sequence shown here is derived from an EMBL/GenBank/DDBJ whole genome shotgun (WGS) entry which is preliminary data.</text>
</comment>
<name>A0A368X8T1_9BACI</name>
<dbReference type="AlphaFoldDB" id="A0A368X8T1"/>
<evidence type="ECO:0000313" key="2">
    <source>
        <dbReference type="Proteomes" id="UP000252585"/>
    </source>
</evidence>
<dbReference type="Proteomes" id="UP000252585">
    <property type="component" value="Unassembled WGS sequence"/>
</dbReference>
<dbReference type="InterPro" id="IPR026952">
    <property type="entry name" value="WVELL"/>
</dbReference>
<dbReference type="OrthoDB" id="2361637at2"/>
<dbReference type="EMBL" id="QPJJ01000022">
    <property type="protein sequence ID" value="RCW62837.1"/>
    <property type="molecule type" value="Genomic_DNA"/>
</dbReference>
<sequence>MQQSIKRLAEQLYSANPMLSPDEAEAWVTLLWEDFEATSAKAGREYLGPHTTERIVKYWIANYGPRLNEFAENYPRYKKMLDGKDPTLH</sequence>
<evidence type="ECO:0000313" key="1">
    <source>
        <dbReference type="EMBL" id="RCW62837.1"/>
    </source>
</evidence>
<accession>A0A368X8T1</accession>
<keyword evidence="2" id="KW-1185">Reference proteome</keyword>
<dbReference type="RefSeq" id="WP_114354444.1">
    <property type="nucleotide sequence ID" value="NZ_QPJJ01000022.1"/>
</dbReference>
<protein>
    <submittedName>
        <fullName evidence="1">WVELL protein</fullName>
    </submittedName>
</protein>